<sequence length="211" mass="23948">MNTGENEQGLRTVTDLIRKGSIIMLAIHCYFFCYQAFFEWGLTAKISDKVLDGFSPYQVFNNIHLSKLFVLILLFLSALGSKGKKDEKINKGAVISLLICGCVLFFGSTIFIYLSMPSKVTAVWYMIFTTTGFFLCLSGGARLSRLVKIKLRKDIFNLENESFPQDEVLRFNEYSINIPAVYRWKGKMRSSFINIINPFRACLITGVPGSR</sequence>
<evidence type="ECO:0000259" key="2">
    <source>
        <dbReference type="Pfam" id="PF14293"/>
    </source>
</evidence>
<feature type="transmembrane region" description="Helical" evidence="1">
    <location>
        <begin position="21"/>
        <end position="43"/>
    </location>
</feature>
<gene>
    <name evidence="3" type="ORF">WJU16_02760</name>
</gene>
<evidence type="ECO:0000313" key="4">
    <source>
        <dbReference type="Proteomes" id="UP001485459"/>
    </source>
</evidence>
<reference evidence="4" key="1">
    <citation type="submission" date="2024-03" db="EMBL/GenBank/DDBJ databases">
        <title>Chitinophaga horti sp. nov., isolated from garden soil.</title>
        <authorList>
            <person name="Lee D.S."/>
            <person name="Han D.M."/>
            <person name="Baek J.H."/>
            <person name="Choi D.G."/>
            <person name="Jeon J.H."/>
            <person name="Jeon C.O."/>
        </authorList>
    </citation>
    <scope>NUCLEOTIDE SEQUENCE [LARGE SCALE GENOMIC DNA]</scope>
    <source>
        <strain evidence="4">GPA1</strain>
    </source>
</reference>
<evidence type="ECO:0000313" key="3">
    <source>
        <dbReference type="EMBL" id="WZN41956.1"/>
    </source>
</evidence>
<dbReference type="Pfam" id="PF14293">
    <property type="entry name" value="YWFCY"/>
    <property type="match status" value="1"/>
</dbReference>
<accession>A0ABZ2YQ94</accession>
<dbReference type="EMBL" id="CP149822">
    <property type="protein sequence ID" value="WZN41956.1"/>
    <property type="molecule type" value="Genomic_DNA"/>
</dbReference>
<protein>
    <submittedName>
        <fullName evidence="3">YWFCY domain-containing protein</fullName>
    </submittedName>
</protein>
<feature type="transmembrane region" description="Helical" evidence="1">
    <location>
        <begin position="122"/>
        <end position="143"/>
    </location>
</feature>
<proteinExistence type="predicted"/>
<feature type="domain" description="YWFCY" evidence="2">
    <location>
        <begin position="5"/>
        <end position="148"/>
    </location>
</feature>
<evidence type="ECO:0000256" key="1">
    <source>
        <dbReference type="SAM" id="Phobius"/>
    </source>
</evidence>
<feature type="transmembrane region" description="Helical" evidence="1">
    <location>
        <begin position="93"/>
        <end position="116"/>
    </location>
</feature>
<dbReference type="RefSeq" id="WP_341836799.1">
    <property type="nucleotide sequence ID" value="NZ_CP149822.1"/>
</dbReference>
<name>A0ABZ2YQ94_9BACT</name>
<dbReference type="InterPro" id="IPR025988">
    <property type="entry name" value="YWFCY_dom"/>
</dbReference>
<keyword evidence="1" id="KW-0472">Membrane</keyword>
<dbReference type="Proteomes" id="UP001485459">
    <property type="component" value="Chromosome"/>
</dbReference>
<feature type="transmembrane region" description="Helical" evidence="1">
    <location>
        <begin position="63"/>
        <end position="81"/>
    </location>
</feature>
<keyword evidence="1" id="KW-1133">Transmembrane helix</keyword>
<keyword evidence="1" id="KW-0812">Transmembrane</keyword>
<keyword evidence="4" id="KW-1185">Reference proteome</keyword>
<organism evidence="3 4">
    <name type="scientific">Chitinophaga pollutisoli</name>
    <dbReference type="NCBI Taxonomy" id="3133966"/>
    <lineage>
        <taxon>Bacteria</taxon>
        <taxon>Pseudomonadati</taxon>
        <taxon>Bacteroidota</taxon>
        <taxon>Chitinophagia</taxon>
        <taxon>Chitinophagales</taxon>
        <taxon>Chitinophagaceae</taxon>
        <taxon>Chitinophaga</taxon>
    </lineage>
</organism>